<protein>
    <submittedName>
        <fullName evidence="1">Uncharacterized protein</fullName>
    </submittedName>
</protein>
<dbReference type="EMBL" id="MHWD01000011">
    <property type="protein sequence ID" value="OHB04308.1"/>
    <property type="molecule type" value="Genomic_DNA"/>
</dbReference>
<organism evidence="1 2">
    <name type="scientific">Candidatus Zambryskibacteria bacterium RIFCSPLOWO2_01_FULL_43_17</name>
    <dbReference type="NCBI Taxonomy" id="1802760"/>
    <lineage>
        <taxon>Bacteria</taxon>
        <taxon>Candidatus Zambryskiibacteriota</taxon>
    </lineage>
</organism>
<reference evidence="1 2" key="1">
    <citation type="journal article" date="2016" name="Nat. Commun.">
        <title>Thousands of microbial genomes shed light on interconnected biogeochemical processes in an aquifer system.</title>
        <authorList>
            <person name="Anantharaman K."/>
            <person name="Brown C.T."/>
            <person name="Hug L.A."/>
            <person name="Sharon I."/>
            <person name="Castelle C.J."/>
            <person name="Probst A.J."/>
            <person name="Thomas B.C."/>
            <person name="Singh A."/>
            <person name="Wilkins M.J."/>
            <person name="Karaoz U."/>
            <person name="Brodie E.L."/>
            <person name="Williams K.H."/>
            <person name="Hubbard S.S."/>
            <person name="Banfield J.F."/>
        </authorList>
    </citation>
    <scope>NUCLEOTIDE SEQUENCE [LARGE SCALE GENOMIC DNA]</scope>
</reference>
<proteinExistence type="predicted"/>
<accession>A0A1G2U470</accession>
<dbReference type="AlphaFoldDB" id="A0A1G2U470"/>
<comment type="caution">
    <text evidence="1">The sequence shown here is derived from an EMBL/GenBank/DDBJ whole genome shotgun (WGS) entry which is preliminary data.</text>
</comment>
<dbReference type="Proteomes" id="UP000179283">
    <property type="component" value="Unassembled WGS sequence"/>
</dbReference>
<gene>
    <name evidence="1" type="ORF">A2920_03305</name>
</gene>
<name>A0A1G2U470_9BACT</name>
<sequence length="99" mass="11681">MLQKIWEKFICANEFKSDSLNDRFLEGGNVSRRRQVAFRELGLNQQFSTEEIANESNTYCKIEQMKLSTGKVNARNVLTRTRHYFPGYTIVWITQRESL</sequence>
<evidence type="ECO:0000313" key="1">
    <source>
        <dbReference type="EMBL" id="OHB04308.1"/>
    </source>
</evidence>
<evidence type="ECO:0000313" key="2">
    <source>
        <dbReference type="Proteomes" id="UP000179283"/>
    </source>
</evidence>